<keyword evidence="3" id="KW-1185">Reference proteome</keyword>
<dbReference type="InterPro" id="IPR049512">
    <property type="entry name" value="DJR-like_dom"/>
</dbReference>
<dbReference type="PANTHER" id="PTHR36159:SF1">
    <property type="entry name" value="RETROVIRUS-RELATED POL POLYPROTEIN FROM TRANSPOSON 412-LIKE PROTEIN"/>
    <property type="match status" value="1"/>
</dbReference>
<dbReference type="OrthoDB" id="6624501at2759"/>
<gene>
    <name evidence="2" type="ORF">FWK35_00035558</name>
</gene>
<feature type="domain" description="Double jelly roll-like" evidence="1">
    <location>
        <begin position="1"/>
        <end position="190"/>
    </location>
</feature>
<dbReference type="PANTHER" id="PTHR36159">
    <property type="entry name" value="PROTEIN CBG23766"/>
    <property type="match status" value="1"/>
</dbReference>
<reference evidence="2 3" key="1">
    <citation type="submission" date="2019-08" db="EMBL/GenBank/DDBJ databases">
        <title>Whole genome of Aphis craccivora.</title>
        <authorList>
            <person name="Voronova N.V."/>
            <person name="Shulinski R.S."/>
            <person name="Bandarenka Y.V."/>
            <person name="Zhorov D.G."/>
            <person name="Warner D."/>
        </authorList>
    </citation>
    <scope>NUCLEOTIDE SEQUENCE [LARGE SCALE GENOMIC DNA]</scope>
    <source>
        <strain evidence="2">180601</strain>
        <tissue evidence="2">Whole Body</tissue>
    </source>
</reference>
<dbReference type="Pfam" id="PF21738">
    <property type="entry name" value="DJR-like_dom"/>
    <property type="match status" value="1"/>
</dbReference>
<accession>A0A6G0VKF4</accession>
<comment type="caution">
    <text evidence="2">The sequence shown here is derived from an EMBL/GenBank/DDBJ whole genome shotgun (WGS) entry which is preliminary data.</text>
</comment>
<evidence type="ECO:0000313" key="3">
    <source>
        <dbReference type="Proteomes" id="UP000478052"/>
    </source>
</evidence>
<evidence type="ECO:0000313" key="2">
    <source>
        <dbReference type="EMBL" id="KAF0693324.1"/>
    </source>
</evidence>
<dbReference type="AlphaFoldDB" id="A0A6G0VKF4"/>
<sequence>MPIVKVSDKEKIRLLKVVNNQKPLTCAFRSWELCEYPFLPQNTSHSWKVKTSNKLEKPRYVIVGFQTGRKNSSNKTMSHFDHCKIKNLKVYLNAEVFPYEDFLSDFTKNKLATARTYVEFQKSYYGYDEVTPLLNRSDFKNLCPIIVVDMSKQNGNVKMSTVDLRIELEADEAFPASTSAYCLILHDQIITYNPFNGEVRTL</sequence>
<protein>
    <recommendedName>
        <fullName evidence="1">Double jelly roll-like domain-containing protein</fullName>
    </recommendedName>
</protein>
<dbReference type="Proteomes" id="UP000478052">
    <property type="component" value="Unassembled WGS sequence"/>
</dbReference>
<name>A0A6G0VKF4_APHCR</name>
<evidence type="ECO:0000259" key="1">
    <source>
        <dbReference type="Pfam" id="PF21738"/>
    </source>
</evidence>
<proteinExistence type="predicted"/>
<organism evidence="2 3">
    <name type="scientific">Aphis craccivora</name>
    <name type="common">Cowpea aphid</name>
    <dbReference type="NCBI Taxonomy" id="307492"/>
    <lineage>
        <taxon>Eukaryota</taxon>
        <taxon>Metazoa</taxon>
        <taxon>Ecdysozoa</taxon>
        <taxon>Arthropoda</taxon>
        <taxon>Hexapoda</taxon>
        <taxon>Insecta</taxon>
        <taxon>Pterygota</taxon>
        <taxon>Neoptera</taxon>
        <taxon>Paraneoptera</taxon>
        <taxon>Hemiptera</taxon>
        <taxon>Sternorrhyncha</taxon>
        <taxon>Aphidomorpha</taxon>
        <taxon>Aphidoidea</taxon>
        <taxon>Aphididae</taxon>
        <taxon>Aphidini</taxon>
        <taxon>Aphis</taxon>
        <taxon>Aphis</taxon>
    </lineage>
</organism>
<dbReference type="EMBL" id="VUJU01015535">
    <property type="protein sequence ID" value="KAF0693324.1"/>
    <property type="molecule type" value="Genomic_DNA"/>
</dbReference>